<evidence type="ECO:0000313" key="9">
    <source>
        <dbReference type="EMBL" id="KAA5598959.1"/>
    </source>
</evidence>
<feature type="region of interest" description="Disordered" evidence="7">
    <location>
        <begin position="122"/>
        <end position="153"/>
    </location>
</feature>
<proteinExistence type="inferred from homology"/>
<name>A0A5M6HTV2_9HYPH</name>
<dbReference type="OrthoDB" id="9793396at2"/>
<evidence type="ECO:0000313" key="10">
    <source>
        <dbReference type="Proteomes" id="UP000323886"/>
    </source>
</evidence>
<evidence type="ECO:0000256" key="8">
    <source>
        <dbReference type="SAM" id="SignalP"/>
    </source>
</evidence>
<evidence type="ECO:0000256" key="7">
    <source>
        <dbReference type="SAM" id="MobiDB-lite"/>
    </source>
</evidence>
<dbReference type="CDD" id="cd01137">
    <property type="entry name" value="PsaA"/>
    <property type="match status" value="1"/>
</dbReference>
<dbReference type="PANTHER" id="PTHR42953">
    <property type="entry name" value="HIGH-AFFINITY ZINC UPTAKE SYSTEM PROTEIN ZNUA-RELATED"/>
    <property type="match status" value="1"/>
</dbReference>
<protein>
    <submittedName>
        <fullName evidence="9">Metal ABC transporter substrate-binding protein</fullName>
    </submittedName>
</protein>
<keyword evidence="5 8" id="KW-0732">Signal</keyword>
<dbReference type="GO" id="GO:0046872">
    <property type="term" value="F:metal ion binding"/>
    <property type="evidence" value="ECO:0007669"/>
    <property type="project" value="UniProtKB-KW"/>
</dbReference>
<dbReference type="PRINTS" id="PR00691">
    <property type="entry name" value="ADHESINB"/>
</dbReference>
<keyword evidence="10" id="KW-1185">Reference proteome</keyword>
<comment type="caution">
    <text evidence="9">The sequence shown here is derived from an EMBL/GenBank/DDBJ whole genome shotgun (WGS) entry which is preliminary data.</text>
</comment>
<evidence type="ECO:0000256" key="6">
    <source>
        <dbReference type="RuleBase" id="RU003512"/>
    </source>
</evidence>
<sequence>MLDRRCVLLASAALLLAAVPAAAEDKADQAASPARIRAIASFSILGDFVKTVGGDRLDVTTLVGPNGDAHVFAPSPADARTLAGADLVFVNGLGFEGWIDRLVKASGTKATLVVATKGVSPLKSEHDEHGDHDHDHDHGHDHGHAGHHHGAFDPHAWQSVGNAKIYVANIRDALSAADPAGKDVYEANAKAYLDRLDALEVEVTAAIARIPANRRRIITSHEAFRYFEKAYGIAFVAPTGVSTESEASAKAVSRIIAQIRKQKIPAVFLENVTDPRLVKRIADETGAKIGGTLYSDALTAADGPAPTYIDMIRHNIEALTGALATS</sequence>
<dbReference type="Proteomes" id="UP000323886">
    <property type="component" value="Unassembled WGS sequence"/>
</dbReference>
<feature type="signal peptide" evidence="8">
    <location>
        <begin position="1"/>
        <end position="23"/>
    </location>
</feature>
<dbReference type="Gene3D" id="3.40.50.1980">
    <property type="entry name" value="Nitrogenase molybdenum iron protein domain"/>
    <property type="match status" value="2"/>
</dbReference>
<dbReference type="InterPro" id="IPR006129">
    <property type="entry name" value="AdhesinB"/>
</dbReference>
<dbReference type="GO" id="GO:0007155">
    <property type="term" value="P:cell adhesion"/>
    <property type="evidence" value="ECO:0007669"/>
    <property type="project" value="InterPro"/>
</dbReference>
<reference evidence="9 10" key="1">
    <citation type="submission" date="2019-09" db="EMBL/GenBank/DDBJ databases">
        <title>Draft Whole-Genome sequence of Blastochloris sulfoviridis DSM 729.</title>
        <authorList>
            <person name="Meyer T.E."/>
            <person name="Kyndt J.A."/>
        </authorList>
    </citation>
    <scope>NUCLEOTIDE SEQUENCE [LARGE SCALE GENOMIC DNA]</scope>
    <source>
        <strain evidence="9 10">DSM 729</strain>
    </source>
</reference>
<dbReference type="GO" id="GO:0030001">
    <property type="term" value="P:metal ion transport"/>
    <property type="evidence" value="ECO:0007669"/>
    <property type="project" value="InterPro"/>
</dbReference>
<evidence type="ECO:0000256" key="5">
    <source>
        <dbReference type="ARBA" id="ARBA00022729"/>
    </source>
</evidence>
<dbReference type="InterPro" id="IPR006127">
    <property type="entry name" value="ZnuA-like"/>
</dbReference>
<evidence type="ECO:0000256" key="3">
    <source>
        <dbReference type="ARBA" id="ARBA00022448"/>
    </source>
</evidence>
<dbReference type="AlphaFoldDB" id="A0A5M6HTV2"/>
<dbReference type="RefSeq" id="WP_150098254.1">
    <property type="nucleotide sequence ID" value="NZ_VWPL01000026.1"/>
</dbReference>
<evidence type="ECO:0000256" key="4">
    <source>
        <dbReference type="ARBA" id="ARBA00022723"/>
    </source>
</evidence>
<dbReference type="SUPFAM" id="SSF53807">
    <property type="entry name" value="Helical backbone' metal receptor"/>
    <property type="match status" value="1"/>
</dbReference>
<dbReference type="EMBL" id="VWPL01000026">
    <property type="protein sequence ID" value="KAA5598959.1"/>
    <property type="molecule type" value="Genomic_DNA"/>
</dbReference>
<organism evidence="9 10">
    <name type="scientific">Blastochloris sulfoviridis</name>
    <dbReference type="NCBI Taxonomy" id="50712"/>
    <lineage>
        <taxon>Bacteria</taxon>
        <taxon>Pseudomonadati</taxon>
        <taxon>Pseudomonadota</taxon>
        <taxon>Alphaproteobacteria</taxon>
        <taxon>Hyphomicrobiales</taxon>
        <taxon>Blastochloridaceae</taxon>
        <taxon>Blastochloris</taxon>
    </lineage>
</organism>
<evidence type="ECO:0000256" key="1">
    <source>
        <dbReference type="ARBA" id="ARBA00004196"/>
    </source>
</evidence>
<keyword evidence="3 6" id="KW-0813">Transport</keyword>
<evidence type="ECO:0000256" key="2">
    <source>
        <dbReference type="ARBA" id="ARBA00011028"/>
    </source>
</evidence>
<dbReference type="PRINTS" id="PR00690">
    <property type="entry name" value="ADHESNFAMILY"/>
</dbReference>
<dbReference type="Pfam" id="PF01297">
    <property type="entry name" value="ZnuA"/>
    <property type="match status" value="1"/>
</dbReference>
<accession>A0A5M6HTV2</accession>
<comment type="subcellular location">
    <subcellularLocation>
        <location evidence="1">Cell envelope</location>
    </subcellularLocation>
</comment>
<comment type="similarity">
    <text evidence="2 6">Belongs to the bacterial solute-binding protein 9 family.</text>
</comment>
<gene>
    <name evidence="9" type="ORF">F1193_13060</name>
</gene>
<dbReference type="PANTHER" id="PTHR42953:SF1">
    <property type="entry name" value="METAL-BINDING PROTEIN HI_0362-RELATED"/>
    <property type="match status" value="1"/>
</dbReference>
<keyword evidence="4" id="KW-0479">Metal-binding</keyword>
<feature type="compositionally biased region" description="Basic and acidic residues" evidence="7">
    <location>
        <begin position="123"/>
        <end position="144"/>
    </location>
</feature>
<dbReference type="GO" id="GO:0030313">
    <property type="term" value="C:cell envelope"/>
    <property type="evidence" value="ECO:0007669"/>
    <property type="project" value="UniProtKB-SubCell"/>
</dbReference>
<dbReference type="InterPro" id="IPR050492">
    <property type="entry name" value="Bact_metal-bind_prot9"/>
</dbReference>
<feature type="chain" id="PRO_5024328702" evidence="8">
    <location>
        <begin position="24"/>
        <end position="326"/>
    </location>
</feature>
<dbReference type="InterPro" id="IPR006128">
    <property type="entry name" value="Lipoprotein_PsaA-like"/>
</dbReference>